<keyword evidence="2" id="KW-0472">Membrane</keyword>
<dbReference type="Proteomes" id="UP001167160">
    <property type="component" value="Unassembled WGS sequence"/>
</dbReference>
<gene>
    <name evidence="3" type="ORF">M1E25_11505</name>
</gene>
<name>A0ABT0X607_9ACTN</name>
<protein>
    <submittedName>
        <fullName evidence="3">DUF3017 domain-containing protein</fullName>
    </submittedName>
</protein>
<feature type="transmembrane region" description="Helical" evidence="2">
    <location>
        <begin position="82"/>
        <end position="100"/>
    </location>
</feature>
<proteinExistence type="predicted"/>
<accession>A0ABT0X607</accession>
<sequence length="153" mass="16122">MGTEAHATRAETDEAPGSGPVQEPSRTTRRFPRLTRTTARPEGGGRAAPGDAPAPARQWPLLAVAGGAALGLLVVVLGAPRIGTLLVGLALIGGAVLRWARPSVGMLAVRSRFTDILTYGVLGTAILLLSLMIQPKPWLDIPWLKDLVHLTVR</sequence>
<feature type="compositionally biased region" description="Basic and acidic residues" evidence="1">
    <location>
        <begin position="1"/>
        <end position="12"/>
    </location>
</feature>
<reference evidence="3" key="1">
    <citation type="journal article" date="2023" name="Int. J. Syst. Evol. Microbiol.">
        <title>Streptomyces meridianus sp. nov. isolated from brackish water of the Tagus estuary in Alcochete, Portugal.</title>
        <authorList>
            <person name="Santos J.D.N."/>
            <person name="Klimek D."/>
            <person name="Calusinska M."/>
            <person name="Lobo Da Cunha A."/>
            <person name="Catita J."/>
            <person name="Goncalves H."/>
            <person name="Gonzalez I."/>
            <person name="Reyes F."/>
            <person name="Lage O.M."/>
        </authorList>
    </citation>
    <scope>NUCLEOTIDE SEQUENCE</scope>
    <source>
        <strain evidence="3">MTZ3.1</strain>
    </source>
</reference>
<feature type="transmembrane region" description="Helical" evidence="2">
    <location>
        <begin position="59"/>
        <end position="76"/>
    </location>
</feature>
<comment type="caution">
    <text evidence="3">The sequence shown here is derived from an EMBL/GenBank/DDBJ whole genome shotgun (WGS) entry which is preliminary data.</text>
</comment>
<dbReference type="InterPro" id="IPR021385">
    <property type="entry name" value="DUF3017"/>
</dbReference>
<dbReference type="RefSeq" id="WP_251413595.1">
    <property type="nucleotide sequence ID" value="NZ_JAMQGM010000023.1"/>
</dbReference>
<dbReference type="EMBL" id="JAMQGM010000023">
    <property type="protein sequence ID" value="MCM2577977.1"/>
    <property type="molecule type" value="Genomic_DNA"/>
</dbReference>
<organism evidence="3 4">
    <name type="scientific">Streptomyces meridianus</name>
    <dbReference type="NCBI Taxonomy" id="2938945"/>
    <lineage>
        <taxon>Bacteria</taxon>
        <taxon>Bacillati</taxon>
        <taxon>Actinomycetota</taxon>
        <taxon>Actinomycetes</taxon>
        <taxon>Kitasatosporales</taxon>
        <taxon>Streptomycetaceae</taxon>
        <taxon>Streptomyces</taxon>
    </lineage>
</organism>
<feature type="region of interest" description="Disordered" evidence="1">
    <location>
        <begin position="1"/>
        <end position="53"/>
    </location>
</feature>
<feature type="transmembrane region" description="Helical" evidence="2">
    <location>
        <begin position="112"/>
        <end position="133"/>
    </location>
</feature>
<evidence type="ECO:0000256" key="2">
    <source>
        <dbReference type="SAM" id="Phobius"/>
    </source>
</evidence>
<evidence type="ECO:0000313" key="4">
    <source>
        <dbReference type="Proteomes" id="UP001167160"/>
    </source>
</evidence>
<keyword evidence="2" id="KW-1133">Transmembrane helix</keyword>
<dbReference type="Pfam" id="PF11222">
    <property type="entry name" value="DUF3017"/>
    <property type="match status" value="1"/>
</dbReference>
<evidence type="ECO:0000313" key="3">
    <source>
        <dbReference type="EMBL" id="MCM2577977.1"/>
    </source>
</evidence>
<keyword evidence="2" id="KW-0812">Transmembrane</keyword>
<evidence type="ECO:0000256" key="1">
    <source>
        <dbReference type="SAM" id="MobiDB-lite"/>
    </source>
</evidence>
<keyword evidence="4" id="KW-1185">Reference proteome</keyword>